<organism evidence="3 4">
    <name type="scientific">Blumeria hordei</name>
    <name type="common">Barley powdery mildew</name>
    <name type="synonym">Blumeria graminis f. sp. hordei</name>
    <dbReference type="NCBI Taxonomy" id="2867405"/>
    <lineage>
        <taxon>Eukaryota</taxon>
        <taxon>Fungi</taxon>
        <taxon>Dikarya</taxon>
        <taxon>Ascomycota</taxon>
        <taxon>Pezizomycotina</taxon>
        <taxon>Leotiomycetes</taxon>
        <taxon>Erysiphales</taxon>
        <taxon>Erysiphaceae</taxon>
        <taxon>Blumeria</taxon>
    </lineage>
</organism>
<accession>A0A383UKP9</accession>
<feature type="region of interest" description="Disordered" evidence="1">
    <location>
        <begin position="490"/>
        <end position="525"/>
    </location>
</feature>
<dbReference type="VEuPathDB" id="FungiDB:BLGHR1_11115"/>
<proteinExistence type="predicted"/>
<sequence>MSLNLDIAAHLAKNLWIKAYSSCYNTPCDRIFGNPKNLIEFRDPLEELIVNLIAYVSRSFDTLTEVENLLSRLNTISSWMDSMEFDMTPFEPVANLILNHATDLEIWYSLMQLVDELVIIMSTTDEQLDELATESIYRRVLESHDGVQMSMEDLKQAMGGELEGLVFVNVTGFWDKYFESKRIKAERDGFTKKFVELSAELKFNFPAIATEDAVWKWMQVIELDLFKAYQTPADSANSDNGSTPEERFGLAFTGAQFHTLAAGKIIGNQSKRQVDYFIKNRNLPIEDQYHQRDILLAGELTVSSSKVSRQKFLQLSVYMREVFMAQPLRRFVYDRSGQYSCSYIDIGKSPEKLVHVLVTYMLMNDEELGLDPKVKYESEDIIVHLQVPGSKELRKFTLDPVPISQQKAHLFRGTRCYRDRDLTCVVIFSWRICDGLSENELLEMADNITGMALILGSLDLVKISKLRDGLLFTRTMVKDTRPTEKVLTTPHDLSRETTGIPRESVNNQLSRKGKREALQAEKKMA</sequence>
<evidence type="ECO:0000313" key="3">
    <source>
        <dbReference type="EMBL" id="SZF00379.1"/>
    </source>
</evidence>
<dbReference type="Proteomes" id="UP000275772">
    <property type="component" value="Unassembled WGS sequence"/>
</dbReference>
<gene>
    <name evidence="3" type="ORF">BLGHR1_11115</name>
</gene>
<dbReference type="AlphaFoldDB" id="A0A383UKP9"/>
<dbReference type="PANTHER" id="PTHR38248">
    <property type="entry name" value="FUNK1 6"/>
    <property type="match status" value="1"/>
</dbReference>
<feature type="domain" description="Fungal-type protein kinase" evidence="2">
    <location>
        <begin position="274"/>
        <end position="496"/>
    </location>
</feature>
<protein>
    <recommendedName>
        <fullName evidence="2">Fungal-type protein kinase domain-containing protein</fullName>
    </recommendedName>
</protein>
<evidence type="ECO:0000259" key="2">
    <source>
        <dbReference type="Pfam" id="PF17667"/>
    </source>
</evidence>
<reference evidence="3 4" key="1">
    <citation type="submission" date="2017-11" db="EMBL/GenBank/DDBJ databases">
        <authorList>
            <person name="Kracher B."/>
        </authorList>
    </citation>
    <scope>NUCLEOTIDE SEQUENCE [LARGE SCALE GENOMIC DNA]</scope>
    <source>
        <strain evidence="3 4">RACE1</strain>
    </source>
</reference>
<dbReference type="EMBL" id="UNSH01000009">
    <property type="protein sequence ID" value="SZF00379.1"/>
    <property type="molecule type" value="Genomic_DNA"/>
</dbReference>
<feature type="compositionally biased region" description="Basic and acidic residues" evidence="1">
    <location>
        <begin position="515"/>
        <end position="525"/>
    </location>
</feature>
<dbReference type="Pfam" id="PF17667">
    <property type="entry name" value="Pkinase_fungal"/>
    <property type="match status" value="1"/>
</dbReference>
<dbReference type="InterPro" id="IPR040976">
    <property type="entry name" value="Pkinase_fungal"/>
</dbReference>
<evidence type="ECO:0000313" key="4">
    <source>
        <dbReference type="Proteomes" id="UP000275772"/>
    </source>
</evidence>
<name>A0A383UKP9_BLUHO</name>
<dbReference type="PANTHER" id="PTHR38248:SF2">
    <property type="entry name" value="FUNK1 11"/>
    <property type="match status" value="1"/>
</dbReference>
<evidence type="ECO:0000256" key="1">
    <source>
        <dbReference type="SAM" id="MobiDB-lite"/>
    </source>
</evidence>